<feature type="domain" description="FAD/NAD(P)-binding" evidence="1">
    <location>
        <begin position="4"/>
        <end position="133"/>
    </location>
</feature>
<dbReference type="GO" id="GO:0016491">
    <property type="term" value="F:oxidoreductase activity"/>
    <property type="evidence" value="ECO:0007669"/>
    <property type="project" value="InterPro"/>
</dbReference>
<proteinExistence type="predicted"/>
<dbReference type="InterPro" id="IPR036188">
    <property type="entry name" value="FAD/NAD-bd_sf"/>
</dbReference>
<protein>
    <submittedName>
        <fullName evidence="2">Pyridine nucleotide-disulfide oxidoreductase</fullName>
    </submittedName>
</protein>
<organism evidence="2">
    <name type="scientific">Leptospirillum ferriphilum</name>
    <dbReference type="NCBI Taxonomy" id="178606"/>
    <lineage>
        <taxon>Bacteria</taxon>
        <taxon>Pseudomonadati</taxon>
        <taxon>Nitrospirota</taxon>
        <taxon>Nitrospiria</taxon>
        <taxon>Nitrospirales</taxon>
        <taxon>Nitrospiraceae</taxon>
        <taxon>Leptospirillum</taxon>
    </lineage>
</organism>
<accession>A0A7C3QV79</accession>
<sequence length="426" mass="47051">MKPHVLVLGGNFAGLGSALKIREYCGDSVRISLIDQKDYLLFVPNIPLEIFEGRDPARTLRLDLPNTLADEDIEFIQAEVKAIDPDKKRVDFLPNERPGSATETLVYDYLVIAIGNRLAFDKIEGFADHGHTVTNFFYGNKLRKFLENDYKGGPIAIGSARFHQGDGARDITLYGGHPFPVAEAACEGPPVEVMLALGTWLKEHHKGSPKTITVFTPSKLIAEDAGEKVVGKLLEIAGAMGFHYVNNGQDITRLTKDGVELKSGQKIDAELKIIFPDWAPHDFLKGLPISDNKGFVITDTLMRNPRYPEIFAAGDAAAITVPKLGAIADQECDIVGRQMAKDMGKMNSEEADNHLAPVTYCIGDMGDKKAFYIRSNSWFGGTEQVLKTGRIPFLLKMEFKNLYFGTKGKMPKWGLEASELLAEKLF</sequence>
<dbReference type="AlphaFoldDB" id="A0A7C3QV79"/>
<comment type="caution">
    <text evidence="2">The sequence shown here is derived from an EMBL/GenBank/DDBJ whole genome shotgun (WGS) entry which is preliminary data.</text>
</comment>
<dbReference type="SUPFAM" id="SSF51905">
    <property type="entry name" value="FAD/NAD(P)-binding domain"/>
    <property type="match status" value="1"/>
</dbReference>
<dbReference type="InterPro" id="IPR023753">
    <property type="entry name" value="FAD/NAD-binding_dom"/>
</dbReference>
<dbReference type="PANTHER" id="PTHR43755">
    <property type="match status" value="1"/>
</dbReference>
<dbReference type="InterPro" id="IPR052541">
    <property type="entry name" value="SQRD"/>
</dbReference>
<dbReference type="Gene3D" id="3.50.50.60">
    <property type="entry name" value="FAD/NAD(P)-binding domain"/>
    <property type="match status" value="2"/>
</dbReference>
<dbReference type="EMBL" id="DTMM01000226">
    <property type="protein sequence ID" value="HFT94315.1"/>
    <property type="molecule type" value="Genomic_DNA"/>
</dbReference>
<evidence type="ECO:0000259" key="1">
    <source>
        <dbReference type="Pfam" id="PF07992"/>
    </source>
</evidence>
<gene>
    <name evidence="2" type="ORF">ENX03_10420</name>
</gene>
<dbReference type="Pfam" id="PF07992">
    <property type="entry name" value="Pyr_redox_2"/>
    <property type="match status" value="1"/>
</dbReference>
<reference evidence="2" key="1">
    <citation type="journal article" date="2020" name="mSystems">
        <title>Genome- and Community-Level Interaction Insights into Carbon Utilization and Element Cycling Functions of Hydrothermarchaeota in Hydrothermal Sediment.</title>
        <authorList>
            <person name="Zhou Z."/>
            <person name="Liu Y."/>
            <person name="Xu W."/>
            <person name="Pan J."/>
            <person name="Luo Z.H."/>
            <person name="Li M."/>
        </authorList>
    </citation>
    <scope>NUCLEOTIDE SEQUENCE [LARGE SCALE GENOMIC DNA]</scope>
    <source>
        <strain evidence="2">SpSt-902</strain>
    </source>
</reference>
<name>A0A7C3QV79_9BACT</name>
<dbReference type="PANTHER" id="PTHR43755:SF1">
    <property type="entry name" value="FAD-DEPENDENT PYRIDINE NUCLEOTIDE-DISULPHIDE OXIDOREDUCTASE"/>
    <property type="match status" value="1"/>
</dbReference>
<evidence type="ECO:0000313" key="2">
    <source>
        <dbReference type="EMBL" id="HFT94315.1"/>
    </source>
</evidence>